<keyword evidence="6" id="KW-0597">Phosphoprotein</keyword>
<dbReference type="GO" id="GO:0070628">
    <property type="term" value="F:proteasome binding"/>
    <property type="evidence" value="ECO:0007669"/>
    <property type="project" value="InterPro"/>
</dbReference>
<organism evidence="14 15">
    <name type="scientific">Corynespora cassiicola Philippines</name>
    <dbReference type="NCBI Taxonomy" id="1448308"/>
    <lineage>
        <taxon>Eukaryota</taxon>
        <taxon>Fungi</taxon>
        <taxon>Dikarya</taxon>
        <taxon>Ascomycota</taxon>
        <taxon>Pezizomycotina</taxon>
        <taxon>Dothideomycetes</taxon>
        <taxon>Pleosporomycetidae</taxon>
        <taxon>Pleosporales</taxon>
        <taxon>Corynesporascaceae</taxon>
        <taxon>Corynespora</taxon>
    </lineage>
</organism>
<dbReference type="PANTHER" id="PTHR13266:SF1">
    <property type="entry name" value="PROTEASOME INHIBITOR PI31 SUBUNIT"/>
    <property type="match status" value="1"/>
</dbReference>
<keyword evidence="4" id="KW-0488">Methylation</keyword>
<keyword evidence="8" id="KW-0647">Proteasome</keyword>
<keyword evidence="5" id="KW-0963">Cytoplasm</keyword>
<evidence type="ECO:0000256" key="10">
    <source>
        <dbReference type="ARBA" id="ARBA00024805"/>
    </source>
</evidence>
<evidence type="ECO:0000256" key="6">
    <source>
        <dbReference type="ARBA" id="ARBA00022553"/>
    </source>
</evidence>
<dbReference type="GO" id="GO:0043161">
    <property type="term" value="P:proteasome-mediated ubiquitin-dependent protein catabolic process"/>
    <property type="evidence" value="ECO:0007669"/>
    <property type="project" value="InterPro"/>
</dbReference>
<reference evidence="14 15" key="1">
    <citation type="journal article" date="2018" name="Front. Microbiol.">
        <title>Genome-Wide Analysis of Corynespora cassiicola Leaf Fall Disease Putative Effectors.</title>
        <authorList>
            <person name="Lopez D."/>
            <person name="Ribeiro S."/>
            <person name="Label P."/>
            <person name="Fumanal B."/>
            <person name="Venisse J.S."/>
            <person name="Kohler A."/>
            <person name="de Oliveira R.R."/>
            <person name="Labutti K."/>
            <person name="Lipzen A."/>
            <person name="Lail K."/>
            <person name="Bauer D."/>
            <person name="Ohm R.A."/>
            <person name="Barry K.W."/>
            <person name="Spatafora J."/>
            <person name="Grigoriev I.V."/>
            <person name="Martin F.M."/>
            <person name="Pujade-Renaud V."/>
        </authorList>
    </citation>
    <scope>NUCLEOTIDE SEQUENCE [LARGE SCALE GENOMIC DNA]</scope>
    <source>
        <strain evidence="14 15">Philippines</strain>
    </source>
</reference>
<comment type="subcellular location">
    <subcellularLocation>
        <location evidence="2">Cytoplasm</location>
    </subcellularLocation>
    <subcellularLocation>
        <location evidence="1">Endoplasmic reticulum</location>
    </subcellularLocation>
</comment>
<dbReference type="Pfam" id="PF08577">
    <property type="entry name" value="PI31_Prot_C"/>
    <property type="match status" value="1"/>
</dbReference>
<feature type="compositionally biased region" description="Gly residues" evidence="11">
    <location>
        <begin position="353"/>
        <end position="367"/>
    </location>
</feature>
<dbReference type="InterPro" id="IPR013886">
    <property type="entry name" value="PI31_Prot_C"/>
</dbReference>
<gene>
    <name evidence="14" type="ORF">BS50DRAFT_592394</name>
</gene>
<dbReference type="PANTHER" id="PTHR13266">
    <property type="entry name" value="PROTEASOME INHIBITOR"/>
    <property type="match status" value="1"/>
</dbReference>
<evidence type="ECO:0000256" key="5">
    <source>
        <dbReference type="ARBA" id="ARBA00022490"/>
    </source>
</evidence>
<feature type="domain" description="PI31 proteasome regulator N-terminal" evidence="13">
    <location>
        <begin position="28"/>
        <end position="184"/>
    </location>
</feature>
<dbReference type="STRING" id="1448308.A0A2T2N9Q7"/>
<feature type="region of interest" description="Disordered" evidence="11">
    <location>
        <begin position="317"/>
        <end position="382"/>
    </location>
</feature>
<feature type="region of interest" description="Disordered" evidence="11">
    <location>
        <begin position="184"/>
        <end position="262"/>
    </location>
</feature>
<keyword evidence="7" id="KW-0256">Endoplasmic reticulum</keyword>
<comment type="similarity">
    <text evidence="3">Belongs to the proteasome inhibitor PI31 family.</text>
</comment>
<evidence type="ECO:0000256" key="3">
    <source>
        <dbReference type="ARBA" id="ARBA00006405"/>
    </source>
</evidence>
<protein>
    <submittedName>
        <fullName evidence="14">Uncharacterized protein</fullName>
    </submittedName>
</protein>
<dbReference type="InterPro" id="IPR045128">
    <property type="entry name" value="PI31-like"/>
</dbReference>
<evidence type="ECO:0000256" key="1">
    <source>
        <dbReference type="ARBA" id="ARBA00004240"/>
    </source>
</evidence>
<evidence type="ECO:0000256" key="7">
    <source>
        <dbReference type="ARBA" id="ARBA00022824"/>
    </source>
</evidence>
<evidence type="ECO:0000256" key="8">
    <source>
        <dbReference type="ARBA" id="ARBA00022942"/>
    </source>
</evidence>
<feature type="domain" description="PI31 proteasome regulator C-terminal" evidence="12">
    <location>
        <begin position="273"/>
        <end position="343"/>
    </location>
</feature>
<dbReference type="Proteomes" id="UP000240883">
    <property type="component" value="Unassembled WGS sequence"/>
</dbReference>
<dbReference type="Gene3D" id="3.40.1000.30">
    <property type="match status" value="1"/>
</dbReference>
<evidence type="ECO:0000259" key="12">
    <source>
        <dbReference type="Pfam" id="PF08577"/>
    </source>
</evidence>
<keyword evidence="9" id="KW-0007">Acetylation</keyword>
<feature type="compositionally biased region" description="Gly residues" evidence="11">
    <location>
        <begin position="317"/>
        <end position="327"/>
    </location>
</feature>
<evidence type="ECO:0000256" key="2">
    <source>
        <dbReference type="ARBA" id="ARBA00004496"/>
    </source>
</evidence>
<feature type="compositionally biased region" description="Polar residues" evidence="11">
    <location>
        <begin position="189"/>
        <end position="203"/>
    </location>
</feature>
<dbReference type="GO" id="GO:0004866">
    <property type="term" value="F:endopeptidase inhibitor activity"/>
    <property type="evidence" value="ECO:0007669"/>
    <property type="project" value="InterPro"/>
</dbReference>
<comment type="function">
    <text evidence="10">Plays an important role in control of proteasome function. Inhibits the hydrolysis of protein and peptide substrates by the 20S proteasome. Also inhibits the activation of the proteasome by the proteasome regulatory proteins PA700 and PA28.</text>
</comment>
<dbReference type="GO" id="GO:0005783">
    <property type="term" value="C:endoplasmic reticulum"/>
    <property type="evidence" value="ECO:0007669"/>
    <property type="project" value="UniProtKB-SubCell"/>
</dbReference>
<dbReference type="Pfam" id="PF11566">
    <property type="entry name" value="PI31_Prot_N"/>
    <property type="match status" value="1"/>
</dbReference>
<evidence type="ECO:0000259" key="13">
    <source>
        <dbReference type="Pfam" id="PF11566"/>
    </source>
</evidence>
<evidence type="ECO:0000313" key="14">
    <source>
        <dbReference type="EMBL" id="PSN62175.1"/>
    </source>
</evidence>
<keyword evidence="15" id="KW-1185">Reference proteome</keyword>
<name>A0A2T2N9Q7_CORCC</name>
<evidence type="ECO:0000256" key="9">
    <source>
        <dbReference type="ARBA" id="ARBA00022990"/>
    </source>
</evidence>
<dbReference type="GO" id="GO:0000502">
    <property type="term" value="C:proteasome complex"/>
    <property type="evidence" value="ECO:0007669"/>
    <property type="project" value="UniProtKB-KW"/>
</dbReference>
<proteinExistence type="inferred from homology"/>
<dbReference type="EMBL" id="KZ678142">
    <property type="protein sequence ID" value="PSN62175.1"/>
    <property type="molecule type" value="Genomic_DNA"/>
</dbReference>
<dbReference type="InterPro" id="IPR021625">
    <property type="entry name" value="PI31_Prot_N"/>
</dbReference>
<evidence type="ECO:0000313" key="15">
    <source>
        <dbReference type="Proteomes" id="UP000240883"/>
    </source>
</evidence>
<sequence>MPLENTSGNPLCAGSLSTFMAASAPKGAQIKNAYEAIALAVHAGLIAVGFRLIGLGEDDRIEAHADAHNPQPLPAEWNASSSYAFRYAHSQSAMDYVIKVNRLGGKAVVFGLAVGDDKTTSFDVTVKDYISESSLPLDVSEDISTEDLAKKLQDVFISGGRLNDLGALLKISIIQKLAPGLQKEGYEESSGQNGQGASRDQQQPRGGEAREPRQPPPANEPEPARPHPFNDPLAIPRQPGRPLPEPIPGFEDEFEMNQPPRGILRDDRFPGGLGHNDLYPPGLGPHDPLRPHLGGGIPQPGGFGGMHPTFDDPLFGGRGGAGGGVGGYDPMAPPGARYDPVGPGGAPHDNRRGGPGFPGGGGFGAGGRPPNPFGGFGGGDFI</sequence>
<dbReference type="OrthoDB" id="68090at2759"/>
<dbReference type="AlphaFoldDB" id="A0A2T2N9Q7"/>
<evidence type="ECO:0000256" key="4">
    <source>
        <dbReference type="ARBA" id="ARBA00022481"/>
    </source>
</evidence>
<accession>A0A2T2N9Q7</accession>
<evidence type="ECO:0000256" key="11">
    <source>
        <dbReference type="SAM" id="MobiDB-lite"/>
    </source>
</evidence>